<dbReference type="RefSeq" id="WP_267611377.1">
    <property type="nucleotide sequence ID" value="NZ_JAOVZQ010000001.1"/>
</dbReference>
<dbReference type="PROSITE" id="PS51318">
    <property type="entry name" value="TAT"/>
    <property type="match status" value="1"/>
</dbReference>
<evidence type="ECO:0000313" key="3">
    <source>
        <dbReference type="Proteomes" id="UP001081283"/>
    </source>
</evidence>
<comment type="similarity">
    <text evidence="1">Belongs to the UPF0065 (bug) family.</text>
</comment>
<proteinExistence type="inferred from homology"/>
<gene>
    <name evidence="2" type="ORF">OEG82_05215</name>
</gene>
<accession>A0ABT3YCK8</accession>
<dbReference type="PANTHER" id="PTHR42928">
    <property type="entry name" value="TRICARBOXYLATE-BINDING PROTEIN"/>
    <property type="match status" value="1"/>
</dbReference>
<dbReference type="InterPro" id="IPR006311">
    <property type="entry name" value="TAT_signal"/>
</dbReference>
<keyword evidence="3" id="KW-1185">Reference proteome</keyword>
<dbReference type="Gene3D" id="3.40.190.10">
    <property type="entry name" value="Periplasmic binding protein-like II"/>
    <property type="match status" value="1"/>
</dbReference>
<comment type="caution">
    <text evidence="2">The sequence shown here is derived from an EMBL/GenBank/DDBJ whole genome shotgun (WGS) entry which is preliminary data.</text>
</comment>
<sequence length="332" mass="34980">MTLNSNLNRRRFIQSTAAGVAVLSTPSILYAQGYPSGPVTIVCGFSPGGTTDALARMVANYMSQKFGQPFVVENITGAAGTIGMTSVANAEPDGQTLLFTAVGQIAVSPHTFPGLTVDPVNGLEHISMLAEGDFVLTVNPEVPVQNIAEFIALAKEKPNSMFYGTAGAGGNLHLFLEAFLLAADVKLKGVHYSGGSALMPDVLNNQVQLALSSYPVAGPQIEAGNLRPLLIIGKQRNANLPDVPTAAEAGLPELSTLNDWFGLHAPAGTPDSIIQALAEGMKEAAETDEIKARLQSGALRTAASTPEEFRARIEKDFEYYGRVAKEANVIVQ</sequence>
<dbReference type="CDD" id="cd07012">
    <property type="entry name" value="PBP2_Bug_TTT"/>
    <property type="match status" value="1"/>
</dbReference>
<dbReference type="EMBL" id="JAOVZQ010000001">
    <property type="protein sequence ID" value="MCY0093422.1"/>
    <property type="molecule type" value="Genomic_DNA"/>
</dbReference>
<protein>
    <submittedName>
        <fullName evidence="2">Tripartite tricarboxylate transporter substrate binding protein</fullName>
    </submittedName>
</protein>
<organism evidence="2 3">
    <name type="scientific">Hoeflea ulvae</name>
    <dbReference type="NCBI Taxonomy" id="2983764"/>
    <lineage>
        <taxon>Bacteria</taxon>
        <taxon>Pseudomonadati</taxon>
        <taxon>Pseudomonadota</taxon>
        <taxon>Alphaproteobacteria</taxon>
        <taxon>Hyphomicrobiales</taxon>
        <taxon>Rhizobiaceae</taxon>
        <taxon>Hoeflea</taxon>
    </lineage>
</organism>
<dbReference type="Proteomes" id="UP001081283">
    <property type="component" value="Unassembled WGS sequence"/>
</dbReference>
<reference evidence="2" key="1">
    <citation type="submission" date="2022-10" db="EMBL/GenBank/DDBJ databases">
        <title>Hoeflea sp. J2-29, isolated from marine algae.</title>
        <authorList>
            <person name="Kristyanto S."/>
            <person name="Kim J.M."/>
            <person name="Jeon C.O."/>
        </authorList>
    </citation>
    <scope>NUCLEOTIDE SEQUENCE</scope>
    <source>
        <strain evidence="2">J2-29</strain>
    </source>
</reference>
<dbReference type="Pfam" id="PF03401">
    <property type="entry name" value="TctC"/>
    <property type="match status" value="1"/>
</dbReference>
<dbReference type="InterPro" id="IPR042100">
    <property type="entry name" value="Bug_dom1"/>
</dbReference>
<name>A0ABT3YCK8_9HYPH</name>
<evidence type="ECO:0000256" key="1">
    <source>
        <dbReference type="ARBA" id="ARBA00006987"/>
    </source>
</evidence>
<dbReference type="SUPFAM" id="SSF53850">
    <property type="entry name" value="Periplasmic binding protein-like II"/>
    <property type="match status" value="1"/>
</dbReference>
<evidence type="ECO:0000313" key="2">
    <source>
        <dbReference type="EMBL" id="MCY0093422.1"/>
    </source>
</evidence>
<dbReference type="PIRSF" id="PIRSF017082">
    <property type="entry name" value="YflP"/>
    <property type="match status" value="1"/>
</dbReference>
<dbReference type="Gene3D" id="3.40.190.150">
    <property type="entry name" value="Bordetella uptake gene, domain 1"/>
    <property type="match status" value="1"/>
</dbReference>
<dbReference type="InterPro" id="IPR005064">
    <property type="entry name" value="BUG"/>
</dbReference>
<dbReference type="PANTHER" id="PTHR42928:SF5">
    <property type="entry name" value="BLR1237 PROTEIN"/>
    <property type="match status" value="1"/>
</dbReference>